<reference evidence="3" key="1">
    <citation type="submission" date="2019-10" db="EMBL/GenBank/DDBJ databases">
        <authorList>
            <person name="Nor Muhammad N."/>
        </authorList>
    </citation>
    <scope>NUCLEOTIDE SEQUENCE</scope>
</reference>
<proteinExistence type="predicted"/>
<feature type="transmembrane region" description="Helical" evidence="2">
    <location>
        <begin position="106"/>
        <end position="129"/>
    </location>
</feature>
<gene>
    <name evidence="3" type="primary">G3F417</name>
</gene>
<evidence type="ECO:0000313" key="3">
    <source>
        <dbReference type="EMBL" id="VWO95693.1"/>
    </source>
</evidence>
<dbReference type="EMBL" id="LR725038">
    <property type="protein sequence ID" value="VWO95693.1"/>
    <property type="molecule type" value="Genomic_DNA"/>
</dbReference>
<sequence>MSSSTLMSPLVPSAPGPAPPLDSTFGAVLIGTFLGLMLYGLVVHQTYRYFSLYPRDSGWIKALVVSTLLFETAHIVLSTHICYYYLVTNYGNADAIQSSVWSLGWLVSAGAGAAFLADGLLTGVLVNLLHTQRTGVKSIDRIVDTLILYGVNTGLLTGLNTRSSLRSSANPERKAAPESASRSRSRSGPGETTLFEMHMQGQVVAPPHVPKVEVVENNSQAFLTFELVGIAV</sequence>
<accession>A0A5K1JV17</accession>
<keyword evidence="2" id="KW-0812">Transmembrane</keyword>
<evidence type="ECO:0000256" key="2">
    <source>
        <dbReference type="SAM" id="Phobius"/>
    </source>
</evidence>
<keyword evidence="2" id="KW-0472">Membrane</keyword>
<protein>
    <submittedName>
        <fullName evidence="3">Tox1</fullName>
    </submittedName>
</protein>
<dbReference type="PANTHER" id="PTHR40465">
    <property type="entry name" value="CHROMOSOME 1, WHOLE GENOME SHOTGUN SEQUENCE"/>
    <property type="match status" value="1"/>
</dbReference>
<feature type="region of interest" description="Disordered" evidence="1">
    <location>
        <begin position="163"/>
        <end position="192"/>
    </location>
</feature>
<feature type="transmembrane region" description="Helical" evidence="2">
    <location>
        <begin position="63"/>
        <end position="86"/>
    </location>
</feature>
<feature type="transmembrane region" description="Helical" evidence="2">
    <location>
        <begin position="24"/>
        <end position="42"/>
    </location>
</feature>
<keyword evidence="2" id="KW-1133">Transmembrane helix</keyword>
<dbReference type="AlphaFoldDB" id="A0A5K1JV17"/>
<feature type="compositionally biased region" description="Low complexity" evidence="1">
    <location>
        <begin position="177"/>
        <end position="191"/>
    </location>
</feature>
<organism evidence="3">
    <name type="scientific">Ganoderma boninense</name>
    <dbReference type="NCBI Taxonomy" id="34458"/>
    <lineage>
        <taxon>Eukaryota</taxon>
        <taxon>Fungi</taxon>
        <taxon>Dikarya</taxon>
        <taxon>Basidiomycota</taxon>
        <taxon>Agaricomycotina</taxon>
        <taxon>Agaricomycetes</taxon>
        <taxon>Polyporales</taxon>
        <taxon>Polyporaceae</taxon>
        <taxon>Ganoderma</taxon>
    </lineage>
</organism>
<name>A0A5K1JV17_9APHY</name>
<evidence type="ECO:0000256" key="1">
    <source>
        <dbReference type="SAM" id="MobiDB-lite"/>
    </source>
</evidence>
<dbReference type="PANTHER" id="PTHR40465:SF1">
    <property type="entry name" value="DUF6534 DOMAIN-CONTAINING PROTEIN"/>
    <property type="match status" value="1"/>
</dbReference>